<organism evidence="6 7">
    <name type="scientific">Phytophthora pseudosyringae</name>
    <dbReference type="NCBI Taxonomy" id="221518"/>
    <lineage>
        <taxon>Eukaryota</taxon>
        <taxon>Sar</taxon>
        <taxon>Stramenopiles</taxon>
        <taxon>Oomycota</taxon>
        <taxon>Peronosporomycetes</taxon>
        <taxon>Peronosporales</taxon>
        <taxon>Peronosporaceae</taxon>
        <taxon>Phytophthora</taxon>
    </lineage>
</organism>
<proteinExistence type="predicted"/>
<dbReference type="SMART" id="SM00220">
    <property type="entry name" value="S_TKc"/>
    <property type="match status" value="1"/>
</dbReference>
<dbReference type="GO" id="GO:0005524">
    <property type="term" value="F:ATP binding"/>
    <property type="evidence" value="ECO:0007669"/>
    <property type="project" value="UniProtKB-UniRule"/>
</dbReference>
<feature type="compositionally biased region" description="Basic and acidic residues" evidence="4">
    <location>
        <begin position="812"/>
        <end position="825"/>
    </location>
</feature>
<feature type="compositionally biased region" description="Polar residues" evidence="4">
    <location>
        <begin position="467"/>
        <end position="483"/>
    </location>
</feature>
<dbReference type="InterPro" id="IPR000719">
    <property type="entry name" value="Prot_kinase_dom"/>
</dbReference>
<feature type="region of interest" description="Disordered" evidence="4">
    <location>
        <begin position="650"/>
        <end position="732"/>
    </location>
</feature>
<feature type="region of interest" description="Disordered" evidence="4">
    <location>
        <begin position="811"/>
        <end position="868"/>
    </location>
</feature>
<dbReference type="EMBL" id="JAGDFM010000064">
    <property type="protein sequence ID" value="KAG7388232.1"/>
    <property type="molecule type" value="Genomic_DNA"/>
</dbReference>
<evidence type="ECO:0000256" key="1">
    <source>
        <dbReference type="ARBA" id="ARBA00022741"/>
    </source>
</evidence>
<evidence type="ECO:0000313" key="6">
    <source>
        <dbReference type="EMBL" id="KAG7388232.1"/>
    </source>
</evidence>
<dbReference type="InterPro" id="IPR017441">
    <property type="entry name" value="Protein_kinase_ATP_BS"/>
</dbReference>
<feature type="domain" description="Protein kinase" evidence="5">
    <location>
        <begin position="39"/>
        <end position="340"/>
    </location>
</feature>
<protein>
    <recommendedName>
        <fullName evidence="5">Protein kinase domain-containing protein</fullName>
    </recommendedName>
</protein>
<feature type="region of interest" description="Disordered" evidence="4">
    <location>
        <begin position="1"/>
        <end position="22"/>
    </location>
</feature>
<dbReference type="AlphaFoldDB" id="A0A8T1W2X8"/>
<feature type="region of interest" description="Disordered" evidence="4">
    <location>
        <begin position="588"/>
        <end position="623"/>
    </location>
</feature>
<dbReference type="InterPro" id="IPR050117">
    <property type="entry name" value="MAPK"/>
</dbReference>
<dbReference type="CDD" id="cd07834">
    <property type="entry name" value="STKc_MAPK"/>
    <property type="match status" value="1"/>
</dbReference>
<feature type="compositionally biased region" description="Polar residues" evidence="4">
    <location>
        <begin position="664"/>
        <end position="676"/>
    </location>
</feature>
<feature type="compositionally biased region" description="Polar residues" evidence="4">
    <location>
        <begin position="765"/>
        <end position="776"/>
    </location>
</feature>
<feature type="compositionally biased region" description="Low complexity" evidence="4">
    <location>
        <begin position="192"/>
        <end position="201"/>
    </location>
</feature>
<keyword evidence="7" id="KW-1185">Reference proteome</keyword>
<evidence type="ECO:0000256" key="2">
    <source>
        <dbReference type="ARBA" id="ARBA00022840"/>
    </source>
</evidence>
<accession>A0A8T1W2X8</accession>
<reference evidence="6" key="1">
    <citation type="submission" date="2021-02" db="EMBL/GenBank/DDBJ databases">
        <authorList>
            <person name="Palmer J.M."/>
        </authorList>
    </citation>
    <scope>NUCLEOTIDE SEQUENCE</scope>
    <source>
        <strain evidence="6">SCRP734</strain>
    </source>
</reference>
<evidence type="ECO:0000313" key="7">
    <source>
        <dbReference type="Proteomes" id="UP000694044"/>
    </source>
</evidence>
<comment type="caution">
    <text evidence="6">The sequence shown here is derived from an EMBL/GenBank/DDBJ whole genome shotgun (WGS) entry which is preliminary data.</text>
</comment>
<feature type="region of interest" description="Disordered" evidence="4">
    <location>
        <begin position="187"/>
        <end position="209"/>
    </location>
</feature>
<gene>
    <name evidence="6" type="ORF">PHYPSEUDO_012890</name>
</gene>
<dbReference type="InterPro" id="IPR008271">
    <property type="entry name" value="Ser/Thr_kinase_AS"/>
</dbReference>
<dbReference type="GO" id="GO:0004672">
    <property type="term" value="F:protein kinase activity"/>
    <property type="evidence" value="ECO:0007669"/>
    <property type="project" value="InterPro"/>
</dbReference>
<feature type="region of interest" description="Disordered" evidence="4">
    <location>
        <begin position="453"/>
        <end position="498"/>
    </location>
</feature>
<evidence type="ECO:0000256" key="3">
    <source>
        <dbReference type="PROSITE-ProRule" id="PRU10141"/>
    </source>
</evidence>
<dbReference type="Pfam" id="PF00069">
    <property type="entry name" value="Pkinase"/>
    <property type="match status" value="1"/>
</dbReference>
<dbReference type="OrthoDB" id="192887at2759"/>
<feature type="compositionally biased region" description="Low complexity" evidence="4">
    <location>
        <begin position="1"/>
        <end position="12"/>
    </location>
</feature>
<keyword evidence="1 3" id="KW-0547">Nucleotide-binding</keyword>
<feature type="region of interest" description="Disordered" evidence="4">
    <location>
        <begin position="392"/>
        <end position="441"/>
    </location>
</feature>
<name>A0A8T1W2X8_9STRA</name>
<feature type="binding site" evidence="3">
    <location>
        <position position="69"/>
    </location>
    <ligand>
        <name>ATP</name>
        <dbReference type="ChEBI" id="CHEBI:30616"/>
    </ligand>
</feature>
<feature type="compositionally biased region" description="Low complexity" evidence="4">
    <location>
        <begin position="679"/>
        <end position="697"/>
    </location>
</feature>
<dbReference type="Proteomes" id="UP000694044">
    <property type="component" value="Unassembled WGS sequence"/>
</dbReference>
<evidence type="ECO:0000259" key="5">
    <source>
        <dbReference type="PROSITE" id="PS50011"/>
    </source>
</evidence>
<keyword evidence="2 3" id="KW-0067">ATP-binding</keyword>
<dbReference type="FunFam" id="1.10.510.10:FF:000439">
    <property type="entry name" value="Mitogen-activated protein kinase"/>
    <property type="match status" value="1"/>
</dbReference>
<sequence>MAHSTSSSNTLGSHGGGSSSSSTTGFKVYGSVFKVSSRYQFLNPLGKGSYGIVCAAKDRETGQCVAIKKVTPMAKRTVDAKHTLREVISIHNLSANVKDDELYIVMDLMDTDMHRVIQSSQPLSDAHAKHFLHQLLRGVKYLHDNGVLHRDLKPGNLLLSKTCQLKIADFGLARKIPRGFVASTHTLERPRSAPAASSKPATKVPDRPPMTEHVVTRWYRAPELMLQPDGLYDQSVDMWSVGCIFAEILGRKALFPGKNFLHQLTLIFDVIGSPLPEAATRIQSSQAQRFIQSLGKKPKVPFRSIFPKASESAVDLLDRMLEFDPTKRISAQEALSHPYMQDMERKYRHRSGGVDPPAPMRADFSFDLKNLTKVDLRALIVKEVDNHRRSILTRTSSSSADMIPTEGGSDIGQQHPAAEKNRSVFPPNSSTSSSTPPVISSSGARISKIHATLRQAQEQSQQHEKSANLQQRHPNAVTFGSNRQRIRAVSKPPVPKQQETNVWVSNQHEHVRVVAAQATLLSDSLASRVSPAADEGNSKPPAKIQDITPRHSALHHQTPIDVNSSTEMTPHTTVEGPKAYARTSLSARSAHVRVGGPSPAVRMPQNPVDSVTAPEDRLVSSSSGSDAIAAAIALTKRSKALIASLALSAKTPESMDSSVHGRSGATSLRQPQAWKTKQSRNPESSLSSSSSSSSASPCSPPRDDSIDSRVCTGISRSNRPGSAMALTKRKKTTTDELVSAAIAVERPRRVSSAGPTRSKPRSAVLTGSHTARGPSVNTAYVGSINSLIRAQRSNAGQSLAESANHVLASMTHTEHQDSNDSREEDAAPAAARGHLKSDSSTSLLPGAEPSGKRHPAKRLTVPKSPKFSVMSWQKKRGGSRIVDYTTGILR</sequence>
<feature type="compositionally biased region" description="Low complexity" evidence="4">
    <location>
        <begin position="423"/>
        <end position="441"/>
    </location>
</feature>
<evidence type="ECO:0000256" key="4">
    <source>
        <dbReference type="SAM" id="MobiDB-lite"/>
    </source>
</evidence>
<dbReference type="PANTHER" id="PTHR24055">
    <property type="entry name" value="MITOGEN-ACTIVATED PROTEIN KINASE"/>
    <property type="match status" value="1"/>
</dbReference>
<dbReference type="PROSITE" id="PS00108">
    <property type="entry name" value="PROTEIN_KINASE_ST"/>
    <property type="match status" value="1"/>
</dbReference>
<feature type="region of interest" description="Disordered" evidence="4">
    <location>
        <begin position="746"/>
        <end position="776"/>
    </location>
</feature>
<dbReference type="PROSITE" id="PS00107">
    <property type="entry name" value="PROTEIN_KINASE_ATP"/>
    <property type="match status" value="1"/>
</dbReference>
<dbReference type="PROSITE" id="PS50011">
    <property type="entry name" value="PROTEIN_KINASE_DOM"/>
    <property type="match status" value="1"/>
</dbReference>